<accession>A0A5M9GVJ7</accession>
<evidence type="ECO:0000313" key="2">
    <source>
        <dbReference type="Proteomes" id="UP000322918"/>
    </source>
</evidence>
<proteinExistence type="predicted"/>
<reference evidence="1 2" key="1">
    <citation type="submission" date="2019-09" db="EMBL/GenBank/DDBJ databases">
        <title>Pararcticibacter amylolyticus gen. nov., sp. nov., isolated from a rottenly hemp rope, and reclassification of Pedobacter tournemirensis as Pararcticibacter tournemirensis comb. nov.</title>
        <authorList>
            <person name="Cai Y."/>
        </authorList>
    </citation>
    <scope>NUCLEOTIDE SEQUENCE [LARGE SCALE GENOMIC DNA]</scope>
    <source>
        <strain evidence="1 2">TF5-37.2-LB10</strain>
    </source>
</reference>
<dbReference type="RefSeq" id="WP_141814190.1">
    <property type="nucleotide sequence ID" value="NZ_VFPL01000001.1"/>
</dbReference>
<keyword evidence="2" id="KW-1185">Reference proteome</keyword>
<sequence length="211" mass="23542">MFPLTDTGPPALDPGVLAFFMNRIAVQGQVFLFSYQDQQGGTATEYWSSGLHLVPAFAGTWLVHEGFPAQVRHLFLSHSAADILCFCQLRPDWLTVPGNVAFAALGLLATASQARFLKERFANAKVHTLFDAGLTGRVTDCKIALWRAGKDAAFRVMDDTVQITYRRRKFNIPVSAFSLHRFEKAVALRSNIRTHKPKGCFGSYHEFFVDT</sequence>
<name>A0A5M9GVJ7_9SPHI</name>
<organism evidence="1 2">
    <name type="scientific">Arcticibacter tournemirensis</name>
    <dbReference type="NCBI Taxonomy" id="699437"/>
    <lineage>
        <taxon>Bacteria</taxon>
        <taxon>Pseudomonadati</taxon>
        <taxon>Bacteroidota</taxon>
        <taxon>Sphingobacteriia</taxon>
        <taxon>Sphingobacteriales</taxon>
        <taxon>Sphingobacteriaceae</taxon>
        <taxon>Arcticibacter</taxon>
    </lineage>
</organism>
<dbReference type="EMBL" id="VWNE01000040">
    <property type="protein sequence ID" value="KAA8476834.1"/>
    <property type="molecule type" value="Genomic_DNA"/>
</dbReference>
<comment type="caution">
    <text evidence="1">The sequence shown here is derived from an EMBL/GenBank/DDBJ whole genome shotgun (WGS) entry which is preliminary data.</text>
</comment>
<protein>
    <submittedName>
        <fullName evidence="1">Uncharacterized protein</fullName>
    </submittedName>
</protein>
<gene>
    <name evidence="1" type="ORF">F1649_19345</name>
</gene>
<dbReference type="AlphaFoldDB" id="A0A5M9GVJ7"/>
<dbReference type="OrthoDB" id="712293at2"/>
<dbReference type="Proteomes" id="UP000322918">
    <property type="component" value="Unassembled WGS sequence"/>
</dbReference>
<evidence type="ECO:0000313" key="1">
    <source>
        <dbReference type="EMBL" id="KAA8476834.1"/>
    </source>
</evidence>